<protein>
    <recommendedName>
        <fullName evidence="1">DUF1214 domain-containing protein</fullName>
    </recommendedName>
</protein>
<dbReference type="AlphaFoldDB" id="A0A1A3NR90"/>
<reference evidence="2 3" key="1">
    <citation type="submission" date="2016-06" db="EMBL/GenBank/DDBJ databases">
        <authorList>
            <person name="Kjaerup R.B."/>
            <person name="Dalgaard T.S."/>
            <person name="Juul-Madsen H.R."/>
        </authorList>
    </citation>
    <scope>NUCLEOTIDE SEQUENCE [LARGE SCALE GENOMIC DNA]</scope>
    <source>
        <strain evidence="2 3">1165133.8</strain>
    </source>
</reference>
<dbReference type="EMBL" id="LZLS01000184">
    <property type="protein sequence ID" value="OBK22847.1"/>
    <property type="molecule type" value="Genomic_DNA"/>
</dbReference>
<sequence length="358" mass="39690">MTDTGWGELVAGMSAAGLALEYPSIESTAGLDAVDRTDARLALLRALNNLLGRFEIDRDAPELVPFNGWREKFFMDNPDYRYWITDIRDDGEYRIVGNIGDSVYQSVTVYAGTNIATTTAVARIDSDDLSADTDGNFAVTLSRNGVGHDGWLELPPGSTSVWVRYVHDAVRPAQPGWCRIEIAGPQAADASADHERLDRDLSRLGAFLGRLPKLLEFAVAADLAAPNTVRHWTSMTGGAAFTEPGIHYLRGAWQLEPDEALVVEGPVVACRHWNIVLYNRFLNSLDYRHRIVSRTAATSSITDGRFRFMLADRDPQVAGYDWLDTERRSFGLFVMRFLQPAAEPELPTVRRVALGDLT</sequence>
<evidence type="ECO:0000313" key="2">
    <source>
        <dbReference type="EMBL" id="OBK22847.1"/>
    </source>
</evidence>
<name>A0A1A3NR90_MYCAS</name>
<dbReference type="Pfam" id="PF06742">
    <property type="entry name" value="DUF1214"/>
    <property type="match status" value="1"/>
</dbReference>
<organism evidence="2 3">
    <name type="scientific">Mycobacterium asiaticum</name>
    <dbReference type="NCBI Taxonomy" id="1790"/>
    <lineage>
        <taxon>Bacteria</taxon>
        <taxon>Bacillati</taxon>
        <taxon>Actinomycetota</taxon>
        <taxon>Actinomycetes</taxon>
        <taxon>Mycobacteriales</taxon>
        <taxon>Mycobacteriaceae</taxon>
        <taxon>Mycobacterium</taxon>
    </lineage>
</organism>
<dbReference type="InterPro" id="IPR010621">
    <property type="entry name" value="DUF1214"/>
</dbReference>
<gene>
    <name evidence="2" type="ORF">A5634_06590</name>
</gene>
<dbReference type="OrthoDB" id="3204158at2"/>
<dbReference type="Proteomes" id="UP000093928">
    <property type="component" value="Unassembled WGS sequence"/>
</dbReference>
<feature type="domain" description="DUF1214" evidence="1">
    <location>
        <begin position="269"/>
        <end position="341"/>
    </location>
</feature>
<accession>A0A1A3NR90</accession>
<dbReference type="RefSeq" id="WP_065145781.1">
    <property type="nucleotide sequence ID" value="NZ_LZLS01000184.1"/>
</dbReference>
<proteinExistence type="predicted"/>
<comment type="caution">
    <text evidence="2">The sequence shown here is derived from an EMBL/GenBank/DDBJ whole genome shotgun (WGS) entry which is preliminary data.</text>
</comment>
<evidence type="ECO:0000259" key="1">
    <source>
        <dbReference type="Pfam" id="PF06742"/>
    </source>
</evidence>
<evidence type="ECO:0000313" key="3">
    <source>
        <dbReference type="Proteomes" id="UP000093928"/>
    </source>
</evidence>